<sequence>MTIKSIKYAPIVFIALLTALLSSGIMAENMYDANSGNLVISEIRVNDELAYTATFTLVSNDPLVWAVESFEETLVTTRTAARYEESAGLIHVPEITVQGELYNLSFVITNNCQASVCLEPELDSLESAGRTGADIFTTTVSSASTFSCASCHAISEENGFASDGLRRPGHPLQNASRRPSFKNTELDSMLDAVNICLNEWMNTASWTETDTDWINLLNWIDDMADETTAEPVLIEIVTAANSVAGGDAEAGRDLFNTSCIVCHGQDGEGTALAPKISERGLQADYIQRRVRTSGLSNSAVYENLTGGVMPFWGADRLSNGELADIVAFLATDDVELLPTGGGGMSGPSNCGSSSAKIGQTMSFSQKFHDVSGTATIIDDCTIELSNFNFDGGGIDVQIYAGSNLQFQPNQGGFSLLGGLLGTRYTNATLTITIPEGVSLNDFDSLSVWCVPVGVSFGDGQFS</sequence>
<evidence type="ECO:0000256" key="3">
    <source>
        <dbReference type="ARBA" id="ARBA00023004"/>
    </source>
</evidence>
<evidence type="ECO:0000256" key="4">
    <source>
        <dbReference type="PROSITE-ProRule" id="PRU00433"/>
    </source>
</evidence>
<dbReference type="PROSITE" id="PS51549">
    <property type="entry name" value="DM13"/>
    <property type="match status" value="1"/>
</dbReference>
<keyword evidence="2 4" id="KW-0479">Metal-binding</keyword>
<dbReference type="GO" id="GO:0046872">
    <property type="term" value="F:metal ion binding"/>
    <property type="evidence" value="ECO:0007669"/>
    <property type="project" value="UniProtKB-KW"/>
</dbReference>
<dbReference type="PROSITE" id="PS51007">
    <property type="entry name" value="CYTC"/>
    <property type="match status" value="2"/>
</dbReference>
<dbReference type="Proteomes" id="UP000218327">
    <property type="component" value="Unassembled WGS sequence"/>
</dbReference>
<feature type="domain" description="Cytochrome c" evidence="5">
    <location>
        <begin position="127"/>
        <end position="224"/>
    </location>
</feature>
<evidence type="ECO:0000259" key="5">
    <source>
        <dbReference type="PROSITE" id="PS51007"/>
    </source>
</evidence>
<gene>
    <name evidence="7" type="ORF">COA96_14800</name>
</gene>
<comment type="caution">
    <text evidence="7">The sequence shown here is derived from an EMBL/GenBank/DDBJ whole genome shotgun (WGS) entry which is preliminary data.</text>
</comment>
<dbReference type="SMART" id="SM00686">
    <property type="entry name" value="DM13"/>
    <property type="match status" value="1"/>
</dbReference>
<accession>A0A2A5AU00</accession>
<dbReference type="SUPFAM" id="SSF46626">
    <property type="entry name" value="Cytochrome c"/>
    <property type="match status" value="2"/>
</dbReference>
<evidence type="ECO:0000313" key="8">
    <source>
        <dbReference type="Proteomes" id="UP000218327"/>
    </source>
</evidence>
<dbReference type="InterPro" id="IPR009056">
    <property type="entry name" value="Cyt_c-like_dom"/>
</dbReference>
<dbReference type="PANTHER" id="PTHR47281:SF1">
    <property type="entry name" value="OS09G0557700 PROTEIN"/>
    <property type="match status" value="1"/>
</dbReference>
<proteinExistence type="predicted"/>
<dbReference type="InterPro" id="IPR019545">
    <property type="entry name" value="DM13_domain"/>
</dbReference>
<feature type="domain" description="Cytochrome c" evidence="5">
    <location>
        <begin position="246"/>
        <end position="333"/>
    </location>
</feature>
<evidence type="ECO:0000259" key="6">
    <source>
        <dbReference type="PROSITE" id="PS51549"/>
    </source>
</evidence>
<dbReference type="Pfam" id="PF13442">
    <property type="entry name" value="Cytochrome_CBB3"/>
    <property type="match status" value="1"/>
</dbReference>
<reference evidence="8" key="1">
    <citation type="submission" date="2017-08" db="EMBL/GenBank/DDBJ databases">
        <title>A dynamic microbial community with high functional redundancy inhabits the cold, oxic subseafloor aquifer.</title>
        <authorList>
            <person name="Tully B.J."/>
            <person name="Wheat C.G."/>
            <person name="Glazer B.T."/>
            <person name="Huber J.A."/>
        </authorList>
    </citation>
    <scope>NUCLEOTIDE SEQUENCE [LARGE SCALE GENOMIC DNA]</scope>
</reference>
<dbReference type="AlphaFoldDB" id="A0A2A5AU00"/>
<evidence type="ECO:0000256" key="2">
    <source>
        <dbReference type="ARBA" id="ARBA00022723"/>
    </source>
</evidence>
<evidence type="ECO:0000256" key="1">
    <source>
        <dbReference type="ARBA" id="ARBA00022617"/>
    </source>
</evidence>
<evidence type="ECO:0008006" key="9">
    <source>
        <dbReference type="Google" id="ProtNLM"/>
    </source>
</evidence>
<name>A0A2A5AU00_9GAMM</name>
<protein>
    <recommendedName>
        <fullName evidence="9">Cytochrome c domain-containing protein</fullName>
    </recommendedName>
</protein>
<organism evidence="7 8">
    <name type="scientific">SAR86 cluster bacterium</name>
    <dbReference type="NCBI Taxonomy" id="2030880"/>
    <lineage>
        <taxon>Bacteria</taxon>
        <taxon>Pseudomonadati</taxon>
        <taxon>Pseudomonadota</taxon>
        <taxon>Gammaproteobacteria</taxon>
        <taxon>SAR86 cluster</taxon>
    </lineage>
</organism>
<dbReference type="GO" id="GO:0020037">
    <property type="term" value="F:heme binding"/>
    <property type="evidence" value="ECO:0007669"/>
    <property type="project" value="InterPro"/>
</dbReference>
<dbReference type="InterPro" id="IPR045879">
    <property type="entry name" value="B561A"/>
</dbReference>
<keyword evidence="1 4" id="KW-0349">Heme</keyword>
<dbReference type="Pfam" id="PF10517">
    <property type="entry name" value="DM13"/>
    <property type="match status" value="1"/>
</dbReference>
<dbReference type="GO" id="GO:0009055">
    <property type="term" value="F:electron transfer activity"/>
    <property type="evidence" value="ECO:0007669"/>
    <property type="project" value="InterPro"/>
</dbReference>
<evidence type="ECO:0000313" key="7">
    <source>
        <dbReference type="EMBL" id="PCJ22336.1"/>
    </source>
</evidence>
<keyword evidence="3 4" id="KW-0408">Iron</keyword>
<feature type="domain" description="DM13" evidence="6">
    <location>
        <begin position="351"/>
        <end position="462"/>
    </location>
</feature>
<dbReference type="PANTHER" id="PTHR47281">
    <property type="entry name" value="OS09G0557700 PROTEIN"/>
    <property type="match status" value="1"/>
</dbReference>
<dbReference type="EMBL" id="NVVJ01000065">
    <property type="protein sequence ID" value="PCJ22336.1"/>
    <property type="molecule type" value="Genomic_DNA"/>
</dbReference>
<dbReference type="InterPro" id="IPR036909">
    <property type="entry name" value="Cyt_c-like_dom_sf"/>
</dbReference>
<dbReference type="Gene3D" id="1.10.760.10">
    <property type="entry name" value="Cytochrome c-like domain"/>
    <property type="match status" value="2"/>
</dbReference>